<dbReference type="KEGG" id="ddi:DDB_G0287879"/>
<dbReference type="Gene3D" id="3.30.40.10">
    <property type="entry name" value="Zinc/RING finger domain, C3HC4 (zinc finger)"/>
    <property type="match status" value="1"/>
</dbReference>
<protein>
    <recommendedName>
        <fullName evidence="4">Transmembrane protein</fullName>
    </recommendedName>
</protein>
<dbReference type="AlphaFoldDB" id="Q54JX4"/>
<gene>
    <name evidence="2" type="ORF">DDB_G0287879</name>
</gene>
<dbReference type="eggNOG" id="ENOG502RII1">
    <property type="taxonomic scope" value="Eukaryota"/>
</dbReference>
<accession>Q54JX4</accession>
<dbReference type="Proteomes" id="UP000002195">
    <property type="component" value="Unassembled WGS sequence"/>
</dbReference>
<dbReference type="VEuPathDB" id="AmoebaDB:DDB_G0287879"/>
<evidence type="ECO:0000313" key="3">
    <source>
        <dbReference type="Proteomes" id="UP000002195"/>
    </source>
</evidence>
<name>Q54JX4_DICDI</name>
<dbReference type="EMBL" id="AAFI02000104">
    <property type="protein sequence ID" value="EAL63586.1"/>
    <property type="molecule type" value="Genomic_DNA"/>
</dbReference>
<keyword evidence="1" id="KW-1133">Transmembrane helix</keyword>
<dbReference type="HOGENOM" id="CLU_687789_0_0_1"/>
<feature type="transmembrane region" description="Helical" evidence="1">
    <location>
        <begin position="205"/>
        <end position="231"/>
    </location>
</feature>
<dbReference type="InParanoid" id="Q54JX4"/>
<comment type="caution">
    <text evidence="2">The sequence shown here is derived from an EMBL/GenBank/DDBJ whole genome shotgun (WGS) entry which is preliminary data.</text>
</comment>
<sequence>MSVIEPLLFEHKPHQKIGFEDKIKFSPKAIDELVNKFKTLKQNEEDNPKIKKYIKKYGIILPFENCRCSLFQILSEKVELKGHCGNIIYLLSIFEQFLELLDQFSEMASKSARERVSFLMIEKKIEDIELTHEKFKVLASNIIDSIKNGTTPLEENGIVQLNSSKIKTRVKKNLLVGLASTSTIFGVAAISVGIVLAPFTGGITLLSTIAGISTIVAGAATTGLGTITAIAGTRYFNQKEIDITKSIQALEMLASQVEVLAASISKNQNIKTQLDEDFEQLIQNELEFLNLFCGICYEILKDPVIIPLPNNNRGQYEIYCRCCITDWNSSASTLPKSRLPFKISDFQEPDFRTKGEVLRFTDLVNQMNLRISKIIDTQKNEKQFGSSSNLTKTNSNTLINK</sequence>
<keyword evidence="1" id="KW-0812">Transmembrane</keyword>
<keyword evidence="3" id="KW-1185">Reference proteome</keyword>
<evidence type="ECO:0008006" key="4">
    <source>
        <dbReference type="Google" id="ProtNLM"/>
    </source>
</evidence>
<evidence type="ECO:0000256" key="1">
    <source>
        <dbReference type="SAM" id="Phobius"/>
    </source>
</evidence>
<dbReference type="FunCoup" id="Q54JX4">
    <property type="interactions" value="877"/>
</dbReference>
<dbReference type="InterPro" id="IPR013083">
    <property type="entry name" value="Znf_RING/FYVE/PHD"/>
</dbReference>
<reference evidence="2 3" key="1">
    <citation type="journal article" date="2005" name="Nature">
        <title>The genome of the social amoeba Dictyostelium discoideum.</title>
        <authorList>
            <consortium name="The Dictyostelium discoideum Sequencing Consortium"/>
            <person name="Eichinger L."/>
            <person name="Pachebat J.A."/>
            <person name="Glockner G."/>
            <person name="Rajandream M.A."/>
            <person name="Sucgang R."/>
            <person name="Berriman M."/>
            <person name="Song J."/>
            <person name="Olsen R."/>
            <person name="Szafranski K."/>
            <person name="Xu Q."/>
            <person name="Tunggal B."/>
            <person name="Kummerfeld S."/>
            <person name="Madera M."/>
            <person name="Konfortov B.A."/>
            <person name="Rivero F."/>
            <person name="Bankier A.T."/>
            <person name="Lehmann R."/>
            <person name="Hamlin N."/>
            <person name="Davies R."/>
            <person name="Gaudet P."/>
            <person name="Fey P."/>
            <person name="Pilcher K."/>
            <person name="Chen G."/>
            <person name="Saunders D."/>
            <person name="Sodergren E."/>
            <person name="Davis P."/>
            <person name="Kerhornou A."/>
            <person name="Nie X."/>
            <person name="Hall N."/>
            <person name="Anjard C."/>
            <person name="Hemphill L."/>
            <person name="Bason N."/>
            <person name="Farbrother P."/>
            <person name="Desany B."/>
            <person name="Just E."/>
            <person name="Morio T."/>
            <person name="Rost R."/>
            <person name="Churcher C."/>
            <person name="Cooper J."/>
            <person name="Haydock S."/>
            <person name="van Driessche N."/>
            <person name="Cronin A."/>
            <person name="Goodhead I."/>
            <person name="Muzny D."/>
            <person name="Mourier T."/>
            <person name="Pain A."/>
            <person name="Lu M."/>
            <person name="Harper D."/>
            <person name="Lindsay R."/>
            <person name="Hauser H."/>
            <person name="James K."/>
            <person name="Quiles M."/>
            <person name="Madan Babu M."/>
            <person name="Saito T."/>
            <person name="Buchrieser C."/>
            <person name="Wardroper A."/>
            <person name="Felder M."/>
            <person name="Thangavelu M."/>
            <person name="Johnson D."/>
            <person name="Knights A."/>
            <person name="Loulseged H."/>
            <person name="Mungall K."/>
            <person name="Oliver K."/>
            <person name="Price C."/>
            <person name="Quail M.A."/>
            <person name="Urushihara H."/>
            <person name="Hernandez J."/>
            <person name="Rabbinowitsch E."/>
            <person name="Steffen D."/>
            <person name="Sanders M."/>
            <person name="Ma J."/>
            <person name="Kohara Y."/>
            <person name="Sharp S."/>
            <person name="Simmonds M."/>
            <person name="Spiegler S."/>
            <person name="Tivey A."/>
            <person name="Sugano S."/>
            <person name="White B."/>
            <person name="Walker D."/>
            <person name="Woodward J."/>
            <person name="Winckler T."/>
            <person name="Tanaka Y."/>
            <person name="Shaulsky G."/>
            <person name="Schleicher M."/>
            <person name="Weinstock G."/>
            <person name="Rosenthal A."/>
            <person name="Cox E.C."/>
            <person name="Chisholm R.L."/>
            <person name="Gibbs R."/>
            <person name="Loomis W.F."/>
            <person name="Platzer M."/>
            <person name="Kay R.R."/>
            <person name="Williams J."/>
            <person name="Dear P.H."/>
            <person name="Noegel A.A."/>
            <person name="Barrell B."/>
            <person name="Kuspa A."/>
        </authorList>
    </citation>
    <scope>NUCLEOTIDE SEQUENCE [LARGE SCALE GENOMIC DNA]</scope>
    <source>
        <strain evidence="2 3">AX4</strain>
    </source>
</reference>
<dbReference type="PhylomeDB" id="Q54JX4"/>
<dbReference type="dictyBase" id="DDB_G0287879"/>
<evidence type="ECO:0000313" key="2">
    <source>
        <dbReference type="EMBL" id="EAL63586.1"/>
    </source>
</evidence>
<dbReference type="GeneID" id="8626282"/>
<dbReference type="SUPFAM" id="SSF57850">
    <property type="entry name" value="RING/U-box"/>
    <property type="match status" value="1"/>
</dbReference>
<organism evidence="2 3">
    <name type="scientific">Dictyostelium discoideum</name>
    <name type="common">Social amoeba</name>
    <dbReference type="NCBI Taxonomy" id="44689"/>
    <lineage>
        <taxon>Eukaryota</taxon>
        <taxon>Amoebozoa</taxon>
        <taxon>Evosea</taxon>
        <taxon>Eumycetozoa</taxon>
        <taxon>Dictyostelia</taxon>
        <taxon>Dictyosteliales</taxon>
        <taxon>Dictyosteliaceae</taxon>
        <taxon>Dictyostelium</taxon>
    </lineage>
</organism>
<dbReference type="PaxDb" id="44689-DDB0219270"/>
<dbReference type="RefSeq" id="XP_637028.1">
    <property type="nucleotide sequence ID" value="XM_631936.1"/>
</dbReference>
<keyword evidence="1" id="KW-0472">Membrane</keyword>
<proteinExistence type="predicted"/>
<feature type="transmembrane region" description="Helical" evidence="1">
    <location>
        <begin position="174"/>
        <end position="199"/>
    </location>
</feature>